<dbReference type="GO" id="GO:0003677">
    <property type="term" value="F:DNA binding"/>
    <property type="evidence" value="ECO:0007669"/>
    <property type="project" value="UniProtKB-KW"/>
</dbReference>
<protein>
    <submittedName>
        <fullName evidence="5 6">Transcriptional regulator</fullName>
    </submittedName>
</protein>
<dbReference type="OrthoDB" id="5195026at2"/>
<keyword evidence="3" id="KW-0804">Transcription</keyword>
<name>A0A380FXB3_9STAP</name>
<dbReference type="RefSeq" id="WP_103298174.1">
    <property type="nucleotide sequence ID" value="NZ_PPQT01000062.1"/>
</dbReference>
<dbReference type="InterPro" id="IPR036388">
    <property type="entry name" value="WH-like_DNA-bd_sf"/>
</dbReference>
<dbReference type="PROSITE" id="PS50995">
    <property type="entry name" value="HTH_MARR_2"/>
    <property type="match status" value="1"/>
</dbReference>
<dbReference type="AlphaFoldDB" id="A0A380FXB3"/>
<accession>A0A380FXB3</accession>
<evidence type="ECO:0000256" key="1">
    <source>
        <dbReference type="ARBA" id="ARBA00023015"/>
    </source>
</evidence>
<dbReference type="GO" id="GO:0006950">
    <property type="term" value="P:response to stress"/>
    <property type="evidence" value="ECO:0007669"/>
    <property type="project" value="TreeGrafter"/>
</dbReference>
<dbReference type="InterPro" id="IPR036390">
    <property type="entry name" value="WH_DNA-bd_sf"/>
</dbReference>
<proteinExistence type="predicted"/>
<dbReference type="PANTHER" id="PTHR33164">
    <property type="entry name" value="TRANSCRIPTIONAL REGULATOR, MARR FAMILY"/>
    <property type="match status" value="1"/>
</dbReference>
<dbReference type="SUPFAM" id="SSF46785">
    <property type="entry name" value="Winged helix' DNA-binding domain"/>
    <property type="match status" value="1"/>
</dbReference>
<evidence type="ECO:0000313" key="8">
    <source>
        <dbReference type="Proteomes" id="UP000297598"/>
    </source>
</evidence>
<keyword evidence="8" id="KW-1185">Reference proteome</keyword>
<dbReference type="InterPro" id="IPR000835">
    <property type="entry name" value="HTH_MarR-typ"/>
</dbReference>
<dbReference type="Gene3D" id="1.10.10.10">
    <property type="entry name" value="Winged helix-like DNA-binding domain superfamily/Winged helix DNA-binding domain"/>
    <property type="match status" value="1"/>
</dbReference>
<dbReference type="EMBL" id="SRLS01000015">
    <property type="protein sequence ID" value="TGE16305.1"/>
    <property type="molecule type" value="Genomic_DNA"/>
</dbReference>
<dbReference type="SMART" id="SM00347">
    <property type="entry name" value="HTH_MARR"/>
    <property type="match status" value="1"/>
</dbReference>
<keyword evidence="1" id="KW-0805">Transcription regulation</keyword>
<dbReference type="Proteomes" id="UP000297598">
    <property type="component" value="Unassembled WGS sequence"/>
</dbReference>
<evidence type="ECO:0000256" key="2">
    <source>
        <dbReference type="ARBA" id="ARBA00023125"/>
    </source>
</evidence>
<dbReference type="InterPro" id="IPR039422">
    <property type="entry name" value="MarR/SlyA-like"/>
</dbReference>
<gene>
    <name evidence="6" type="ORF">BJR09_09280</name>
    <name evidence="5" type="ORF">NCTC13830_00302</name>
</gene>
<reference evidence="6 8" key="2">
    <citation type="submission" date="2019-04" db="EMBL/GenBank/DDBJ databases">
        <title>Genomic characterization of Staphylococcus petrasii strains.</title>
        <authorList>
            <person name="Vrbovska V."/>
            <person name="Kovarovic V."/>
            <person name="Maslanova I."/>
            <person name="Indrakova A."/>
            <person name="Petras P."/>
            <person name="Sedo O."/>
            <person name="Svec P."/>
            <person name="Fisarova L."/>
            <person name="Sedlacek I."/>
            <person name="Doskar J."/>
            <person name="Pantucek R."/>
        </authorList>
    </citation>
    <scope>NUCLEOTIDE SEQUENCE [LARGE SCALE GENOMIC DNA]</scope>
    <source>
        <strain evidence="6 8">P5404</strain>
    </source>
</reference>
<feature type="domain" description="HTH marR-type" evidence="4">
    <location>
        <begin position="1"/>
        <end position="123"/>
    </location>
</feature>
<sequence>MADQLVCKWLDFTATYNNVSKQLERDLMSRHNLALKEFYVLMYLDCAEDNQLPLKELQNKVGLSQSAMSRLATRMESKDCGVIRRQGYGDDKRGVYAKMTDKGHSFYDEVKVTFEETLRSTFQ</sequence>
<reference evidence="5 7" key="1">
    <citation type="submission" date="2018-06" db="EMBL/GenBank/DDBJ databases">
        <authorList>
            <consortium name="Pathogen Informatics"/>
            <person name="Doyle S."/>
        </authorList>
    </citation>
    <scope>NUCLEOTIDE SEQUENCE [LARGE SCALE GENOMIC DNA]</scope>
    <source>
        <strain evidence="5 7">NCTC13830</strain>
    </source>
</reference>
<dbReference type="InterPro" id="IPR055166">
    <property type="entry name" value="Transc_reg_Sar_Rot_HTH"/>
</dbReference>
<evidence type="ECO:0000259" key="4">
    <source>
        <dbReference type="PROSITE" id="PS50995"/>
    </source>
</evidence>
<evidence type="ECO:0000313" key="7">
    <source>
        <dbReference type="Proteomes" id="UP000254047"/>
    </source>
</evidence>
<evidence type="ECO:0000256" key="3">
    <source>
        <dbReference type="ARBA" id="ARBA00023163"/>
    </source>
</evidence>
<organism evidence="5 7">
    <name type="scientific">Staphylococcus petrasii</name>
    <dbReference type="NCBI Taxonomy" id="1276936"/>
    <lineage>
        <taxon>Bacteria</taxon>
        <taxon>Bacillati</taxon>
        <taxon>Bacillota</taxon>
        <taxon>Bacilli</taxon>
        <taxon>Bacillales</taxon>
        <taxon>Staphylococcaceae</taxon>
        <taxon>Staphylococcus</taxon>
    </lineage>
</organism>
<evidence type="ECO:0000313" key="6">
    <source>
        <dbReference type="EMBL" id="TGE16305.1"/>
    </source>
</evidence>
<dbReference type="EMBL" id="UHDO01000001">
    <property type="protein sequence ID" value="SUM42780.1"/>
    <property type="molecule type" value="Genomic_DNA"/>
</dbReference>
<dbReference type="GO" id="GO:0003700">
    <property type="term" value="F:DNA-binding transcription factor activity"/>
    <property type="evidence" value="ECO:0007669"/>
    <property type="project" value="InterPro"/>
</dbReference>
<dbReference type="PANTHER" id="PTHR33164:SF43">
    <property type="entry name" value="HTH-TYPE TRANSCRIPTIONAL REPRESSOR YETL"/>
    <property type="match status" value="1"/>
</dbReference>
<evidence type="ECO:0000313" key="5">
    <source>
        <dbReference type="EMBL" id="SUM42780.1"/>
    </source>
</evidence>
<dbReference type="Pfam" id="PF22381">
    <property type="entry name" value="Staph_reg_Sar_Rot"/>
    <property type="match status" value="1"/>
</dbReference>
<dbReference type="Proteomes" id="UP000254047">
    <property type="component" value="Unassembled WGS sequence"/>
</dbReference>
<keyword evidence="2" id="KW-0238">DNA-binding</keyword>